<evidence type="ECO:0000256" key="6">
    <source>
        <dbReference type="ARBA" id="ARBA00023237"/>
    </source>
</evidence>
<keyword evidence="3 7" id="KW-1134">Transmembrane beta strand</keyword>
<feature type="domain" description="TonB-dependent receptor plug" evidence="8">
    <location>
        <begin position="230"/>
        <end position="349"/>
    </location>
</feature>
<evidence type="ECO:0000256" key="4">
    <source>
        <dbReference type="ARBA" id="ARBA00022692"/>
    </source>
</evidence>
<evidence type="ECO:0000259" key="8">
    <source>
        <dbReference type="Pfam" id="PF07715"/>
    </source>
</evidence>
<dbReference type="STRING" id="946677.SAMN05444484_10137"/>
<reference evidence="10" key="1">
    <citation type="submission" date="2016-11" db="EMBL/GenBank/DDBJ databases">
        <authorList>
            <person name="Varghese N."/>
            <person name="Submissions S."/>
        </authorList>
    </citation>
    <scope>NUCLEOTIDE SEQUENCE [LARGE SCALE GENOMIC DNA]</scope>
    <source>
        <strain evidence="10">DSM 24724</strain>
    </source>
</reference>
<dbReference type="InterPro" id="IPR023996">
    <property type="entry name" value="TonB-dep_OMP_SusC/RagA"/>
</dbReference>
<dbReference type="NCBIfam" id="TIGR04057">
    <property type="entry name" value="SusC_RagA_signa"/>
    <property type="match status" value="1"/>
</dbReference>
<evidence type="ECO:0000256" key="1">
    <source>
        <dbReference type="ARBA" id="ARBA00004571"/>
    </source>
</evidence>
<dbReference type="InterPro" id="IPR008969">
    <property type="entry name" value="CarboxyPept-like_regulatory"/>
</dbReference>
<sequence length="1136" mass="126956">MKFKLTDVLFYFRKRLIITIMRTFIFLFCTTIFGFSPSSVFSQNSKIVIPADKTVTVDEVFDIIKQQTNYTFIYQEDLFKKLPKVQLKKGTIRITELLKSSFPAKDFDFRFTPNNTIVINEVKEVETPENPQQSTWIEVKGVVTNQKKEPLPGVNIKANGTNTSTQTDFDGKYTITAPSEGTLFFSYVGHKIEMIPVNNRKVINVSLQEETKELGGVVINTGVTVRKKELITGAVTTFRGDELRQVSTQNIVQALKSLDPSFIVVNNNLVGSNPNVLPTIEVRGQTSLGANQVESQFKDDPNQPLFILDGFPTTLQQVVDLDINRIANITLLKDAASTALYGARSANGVVVIETNKPTQGKLQVSYVYNSAFEVADLSVYNLMNAEQKLEFERLSGAYDQGINIGLGTQYKWDQLYNKRLADVKRGVNTYWLKEPIQMGITSGHSLNLGGGSEEFRFNIAGNYKSLTGAMKGSEHNTWGYNAGLVYKKNKLSFSNTFFVSGGTNQESPYGSFETWAKTSPYYPKYNENGDITRYLDGTSLPRLATSTDVGNQAPNPLYNVFLPSYNKGNNFNFTNNFALNYDVSPHIKTTGAISISKIDRNNTVFVSPDDTQFVNNIFTEKGTYTRQEARTDKWNANIGGTYSNVFNKVHSFNYTLRASALETRNNSYTSALRGFPTGVQGNPAFAFGYEPYAKPTIYTELTRNIDLTNQINYAYDRRFLFDFTQTIAGATNFGTNKKYSPYWGVGFGWNLNNEFKMNEDIVNILKVRANIGQTGNQNLVGYASYDVYNYNTYTNVFGPGLNILQVANPNLEAQRTRDLSIGLDLAMFKNKLTATIGAYRRKTSPQIVEIDLASSTGIADYPLNVGYLTTEGLELKMNYNFVFDAKRNFIWGLGVMASSNSNKLGGFNNALSSLNDAAQKEGSLTRYYDGASTNDLWAVPSLGIDPATGQEIFLKKNGQTTFIYDKKDEVVMGNSREKLTGVVSTNLTYKGFSFGLFVRYSFGADRFNTALYDKVENISGKSGSTSAGYIFDNQDVRALIDRWTTPGQMAEFKAISLTSSTPISSRFIQKDNYISGESVRLGYRLTDREWLKRNGLTGLGINVLANEFFRISSIKAERGIDYPFARTYSLSLNLSI</sequence>
<keyword evidence="4 7" id="KW-0812">Transmembrane</keyword>
<keyword evidence="2 7" id="KW-0813">Transport</keyword>
<dbReference type="InterPro" id="IPR037066">
    <property type="entry name" value="Plug_dom_sf"/>
</dbReference>
<dbReference type="PROSITE" id="PS52016">
    <property type="entry name" value="TONB_DEPENDENT_REC_3"/>
    <property type="match status" value="1"/>
</dbReference>
<evidence type="ECO:0000256" key="2">
    <source>
        <dbReference type="ARBA" id="ARBA00022448"/>
    </source>
</evidence>
<dbReference type="SUPFAM" id="SSF56935">
    <property type="entry name" value="Porins"/>
    <property type="match status" value="1"/>
</dbReference>
<dbReference type="AlphaFoldDB" id="A0A1M6X859"/>
<keyword evidence="6 7" id="KW-0998">Cell outer membrane</keyword>
<accession>A0A1M6X859</accession>
<organism evidence="9 10">
    <name type="scientific">Flavobacterium chilense</name>
    <dbReference type="NCBI Taxonomy" id="946677"/>
    <lineage>
        <taxon>Bacteria</taxon>
        <taxon>Pseudomonadati</taxon>
        <taxon>Bacteroidota</taxon>
        <taxon>Flavobacteriia</taxon>
        <taxon>Flavobacteriales</taxon>
        <taxon>Flavobacteriaceae</taxon>
        <taxon>Flavobacterium</taxon>
    </lineage>
</organism>
<dbReference type="GO" id="GO:0009279">
    <property type="term" value="C:cell outer membrane"/>
    <property type="evidence" value="ECO:0007669"/>
    <property type="project" value="UniProtKB-SubCell"/>
</dbReference>
<evidence type="ECO:0000256" key="7">
    <source>
        <dbReference type="PROSITE-ProRule" id="PRU01360"/>
    </source>
</evidence>
<evidence type="ECO:0000313" key="9">
    <source>
        <dbReference type="EMBL" id="SHL02192.1"/>
    </source>
</evidence>
<gene>
    <name evidence="9" type="ORF">SAMN05444484_10137</name>
</gene>
<dbReference type="RefSeq" id="WP_082815776.1">
    <property type="nucleotide sequence ID" value="NZ_FRBT01000001.1"/>
</dbReference>
<dbReference type="InterPro" id="IPR039426">
    <property type="entry name" value="TonB-dep_rcpt-like"/>
</dbReference>
<dbReference type="Gene3D" id="2.60.40.1120">
    <property type="entry name" value="Carboxypeptidase-like, regulatory domain"/>
    <property type="match status" value="1"/>
</dbReference>
<name>A0A1M6X859_9FLAO</name>
<proteinExistence type="inferred from homology"/>
<keyword evidence="5 7" id="KW-0472">Membrane</keyword>
<dbReference type="Gene3D" id="2.40.170.20">
    <property type="entry name" value="TonB-dependent receptor, beta-barrel domain"/>
    <property type="match status" value="1"/>
</dbReference>
<comment type="subcellular location">
    <subcellularLocation>
        <location evidence="1 7">Cell outer membrane</location>
        <topology evidence="1 7">Multi-pass membrane protein</topology>
    </subcellularLocation>
</comment>
<evidence type="ECO:0000313" key="10">
    <source>
        <dbReference type="Proteomes" id="UP000184028"/>
    </source>
</evidence>
<dbReference type="InterPro" id="IPR012910">
    <property type="entry name" value="Plug_dom"/>
</dbReference>
<evidence type="ECO:0000256" key="5">
    <source>
        <dbReference type="ARBA" id="ARBA00023136"/>
    </source>
</evidence>
<dbReference type="Gene3D" id="2.170.130.10">
    <property type="entry name" value="TonB-dependent receptor, plug domain"/>
    <property type="match status" value="1"/>
</dbReference>
<dbReference type="InterPro" id="IPR023997">
    <property type="entry name" value="TonB-dep_OMP_SusC/RagA_CS"/>
</dbReference>
<dbReference type="Pfam" id="PF07715">
    <property type="entry name" value="Plug"/>
    <property type="match status" value="1"/>
</dbReference>
<dbReference type="Pfam" id="PF13715">
    <property type="entry name" value="CarbopepD_reg_2"/>
    <property type="match status" value="1"/>
</dbReference>
<dbReference type="OrthoDB" id="1094723at2"/>
<dbReference type="SUPFAM" id="SSF49464">
    <property type="entry name" value="Carboxypeptidase regulatory domain-like"/>
    <property type="match status" value="1"/>
</dbReference>
<dbReference type="EMBL" id="FRBT01000001">
    <property type="protein sequence ID" value="SHL02192.1"/>
    <property type="molecule type" value="Genomic_DNA"/>
</dbReference>
<dbReference type="InterPro" id="IPR036942">
    <property type="entry name" value="Beta-barrel_TonB_sf"/>
</dbReference>
<comment type="similarity">
    <text evidence="7">Belongs to the TonB-dependent receptor family.</text>
</comment>
<protein>
    <submittedName>
        <fullName evidence="9">TonB-linked outer membrane protein, SusC/RagA family</fullName>
    </submittedName>
</protein>
<evidence type="ECO:0000256" key="3">
    <source>
        <dbReference type="ARBA" id="ARBA00022452"/>
    </source>
</evidence>
<dbReference type="NCBIfam" id="TIGR04056">
    <property type="entry name" value="OMP_RagA_SusC"/>
    <property type="match status" value="1"/>
</dbReference>
<dbReference type="Proteomes" id="UP000184028">
    <property type="component" value="Unassembled WGS sequence"/>
</dbReference>
<keyword evidence="10" id="KW-1185">Reference proteome</keyword>